<dbReference type="OrthoDB" id="3724496at2"/>
<reference evidence="1 2" key="1">
    <citation type="submission" date="2017-09" db="EMBL/GenBank/DDBJ databases">
        <authorList>
            <person name="Ehlers B."/>
            <person name="Leendertz F.H."/>
        </authorList>
    </citation>
    <scope>NUCLEOTIDE SEQUENCE [LARGE SCALE GENOMIC DNA]</scope>
    <source>
        <strain evidence="1 2">CGMCC 1.05381</strain>
    </source>
</reference>
<dbReference type="Proteomes" id="UP000219440">
    <property type="component" value="Unassembled WGS sequence"/>
</dbReference>
<dbReference type="EMBL" id="OCST01000003">
    <property type="protein sequence ID" value="SOE64861.1"/>
    <property type="molecule type" value="Genomic_DNA"/>
</dbReference>
<accession>A0A2C8ZJD9</accession>
<organism evidence="1 2">
    <name type="scientific">Salinibacterium xinjiangense</name>
    <dbReference type="NCBI Taxonomy" id="386302"/>
    <lineage>
        <taxon>Bacteria</taxon>
        <taxon>Bacillati</taxon>
        <taxon>Actinomycetota</taxon>
        <taxon>Actinomycetes</taxon>
        <taxon>Micrococcales</taxon>
        <taxon>Microbacteriaceae</taxon>
        <taxon>Salinibacterium</taxon>
    </lineage>
</organism>
<sequence length="227" mass="23859">MAETTITVQGEFSAWYPAERATVAASVLTDGPDRDDVFTRAVESSDAVRNLIESIHDKAAGPITWWSSDSVRVWSERPWNSQGKQLKAVFHAAVDFSAKFSDFDALARWVESAAGIDAVTVSSIAWNLTDTTRTSATVEVRSRAVKDAVAKATVFAQSIGLGSVTAIALADPGMLGDPSGGGGGMRPVSARSAMSSTMVGGPGVPELALKPEEISVASIVDARFIAR</sequence>
<dbReference type="Gene3D" id="3.30.110.170">
    <property type="entry name" value="Protein of unknown function (DUF541), domain 1"/>
    <property type="match status" value="1"/>
</dbReference>
<protein>
    <recommendedName>
        <fullName evidence="3">SIMPL domain-containing protein</fullName>
    </recommendedName>
</protein>
<dbReference type="Gene3D" id="3.30.70.2970">
    <property type="entry name" value="Protein of unknown function (DUF541), domain 2"/>
    <property type="match status" value="1"/>
</dbReference>
<evidence type="ECO:0000313" key="2">
    <source>
        <dbReference type="Proteomes" id="UP000219440"/>
    </source>
</evidence>
<keyword evidence="2" id="KW-1185">Reference proteome</keyword>
<dbReference type="Pfam" id="PF04402">
    <property type="entry name" value="SIMPL"/>
    <property type="match status" value="1"/>
</dbReference>
<evidence type="ECO:0000313" key="1">
    <source>
        <dbReference type="EMBL" id="SOE64861.1"/>
    </source>
</evidence>
<dbReference type="AlphaFoldDB" id="A0A2C8ZJD9"/>
<name>A0A2C8ZJD9_9MICO</name>
<proteinExistence type="predicted"/>
<dbReference type="RefSeq" id="WP_097060578.1">
    <property type="nucleotide sequence ID" value="NZ_BMLC01000001.1"/>
</dbReference>
<gene>
    <name evidence="1" type="ORF">SAMN06296378_1459</name>
</gene>
<evidence type="ECO:0008006" key="3">
    <source>
        <dbReference type="Google" id="ProtNLM"/>
    </source>
</evidence>
<dbReference type="InterPro" id="IPR007497">
    <property type="entry name" value="SIMPL/DUF541"/>
</dbReference>